<evidence type="ECO:0000313" key="1">
    <source>
        <dbReference type="EMBL" id="PSN59049.1"/>
    </source>
</evidence>
<dbReference type="AlphaFoldDB" id="A0A2T2N109"/>
<protein>
    <submittedName>
        <fullName evidence="1">Uncharacterized protein</fullName>
    </submittedName>
</protein>
<name>A0A2T2N109_CORCC</name>
<gene>
    <name evidence="1" type="ORF">BS50DRAFT_641280</name>
</gene>
<accession>A0A2T2N109</accession>
<sequence>MGPQDLGKVQYGNCFGEDFFMGYLHDDVSVSLILVTMVLNKKGSWIAEDITFIARKDVPQLNEELLCKPVEQIEWYRRPKSEQEEIWRQKLKLCKRELDL</sequence>
<proteinExistence type="predicted"/>
<organism evidence="1 2">
    <name type="scientific">Corynespora cassiicola Philippines</name>
    <dbReference type="NCBI Taxonomy" id="1448308"/>
    <lineage>
        <taxon>Eukaryota</taxon>
        <taxon>Fungi</taxon>
        <taxon>Dikarya</taxon>
        <taxon>Ascomycota</taxon>
        <taxon>Pezizomycotina</taxon>
        <taxon>Dothideomycetes</taxon>
        <taxon>Pleosporomycetidae</taxon>
        <taxon>Pleosporales</taxon>
        <taxon>Corynesporascaceae</taxon>
        <taxon>Corynespora</taxon>
    </lineage>
</organism>
<evidence type="ECO:0000313" key="2">
    <source>
        <dbReference type="Proteomes" id="UP000240883"/>
    </source>
</evidence>
<keyword evidence="2" id="KW-1185">Reference proteome</keyword>
<reference evidence="1 2" key="1">
    <citation type="journal article" date="2018" name="Front. Microbiol.">
        <title>Genome-Wide Analysis of Corynespora cassiicola Leaf Fall Disease Putative Effectors.</title>
        <authorList>
            <person name="Lopez D."/>
            <person name="Ribeiro S."/>
            <person name="Label P."/>
            <person name="Fumanal B."/>
            <person name="Venisse J.S."/>
            <person name="Kohler A."/>
            <person name="de Oliveira R.R."/>
            <person name="Labutti K."/>
            <person name="Lipzen A."/>
            <person name="Lail K."/>
            <person name="Bauer D."/>
            <person name="Ohm R.A."/>
            <person name="Barry K.W."/>
            <person name="Spatafora J."/>
            <person name="Grigoriev I.V."/>
            <person name="Martin F.M."/>
            <person name="Pujade-Renaud V."/>
        </authorList>
    </citation>
    <scope>NUCLEOTIDE SEQUENCE [LARGE SCALE GENOMIC DNA]</scope>
    <source>
        <strain evidence="1 2">Philippines</strain>
    </source>
</reference>
<dbReference type="EMBL" id="KZ678169">
    <property type="protein sequence ID" value="PSN59049.1"/>
    <property type="molecule type" value="Genomic_DNA"/>
</dbReference>
<dbReference type="Proteomes" id="UP000240883">
    <property type="component" value="Unassembled WGS sequence"/>
</dbReference>